<dbReference type="EMBL" id="JAAGAX010000002">
    <property type="protein sequence ID" value="KAF2322212.1"/>
    <property type="molecule type" value="Genomic_DNA"/>
</dbReference>
<dbReference type="SUPFAM" id="SSF110921">
    <property type="entry name" value="2-isopropylmalate synthase LeuA, allosteric (dimerisation) domain"/>
    <property type="match status" value="1"/>
</dbReference>
<organism evidence="3 4">
    <name type="scientific">Hevea brasiliensis</name>
    <name type="common">Para rubber tree</name>
    <name type="synonym">Siphonia brasiliensis</name>
    <dbReference type="NCBI Taxonomy" id="3981"/>
    <lineage>
        <taxon>Eukaryota</taxon>
        <taxon>Viridiplantae</taxon>
        <taxon>Streptophyta</taxon>
        <taxon>Embryophyta</taxon>
        <taxon>Tracheophyta</taxon>
        <taxon>Spermatophyta</taxon>
        <taxon>Magnoliopsida</taxon>
        <taxon>eudicotyledons</taxon>
        <taxon>Gunneridae</taxon>
        <taxon>Pentapetalae</taxon>
        <taxon>rosids</taxon>
        <taxon>fabids</taxon>
        <taxon>Malpighiales</taxon>
        <taxon>Euphorbiaceae</taxon>
        <taxon>Crotonoideae</taxon>
        <taxon>Micrandreae</taxon>
        <taxon>Hevea</taxon>
    </lineage>
</organism>
<dbReference type="SMART" id="SM00917">
    <property type="entry name" value="LeuA_dimer"/>
    <property type="match status" value="1"/>
</dbReference>
<sequence length="125" mass="13203">MALRYIQAEWQGSNKKSIEGASIEGSGMTAGLGEPVELLEYSMNAATEGIDAIATTRVVIRGENLHTTNAITGEPLLRSFSGSGVGMDIVVSSVKAYIGALNKMLAFKQQLPTTRVSTDRTPVSA</sequence>
<dbReference type="Pfam" id="PF08502">
    <property type="entry name" value="LeuA_dimer"/>
    <property type="match status" value="1"/>
</dbReference>
<dbReference type="AlphaFoldDB" id="A0A6A6N7R1"/>
<dbReference type="Gene3D" id="3.30.160.270">
    <property type="match status" value="1"/>
</dbReference>
<protein>
    <recommendedName>
        <fullName evidence="2">2-isopropylmalate synthase LeuA allosteric (dimerisation) domain-containing protein</fullName>
    </recommendedName>
</protein>
<accession>A0A6A6N7R1</accession>
<evidence type="ECO:0000313" key="4">
    <source>
        <dbReference type="Proteomes" id="UP000467840"/>
    </source>
</evidence>
<dbReference type="InterPro" id="IPR036230">
    <property type="entry name" value="LeuA_allosteric_dom_sf"/>
</dbReference>
<gene>
    <name evidence="3" type="ORF">GH714_008679</name>
</gene>
<reference evidence="3 4" key="1">
    <citation type="journal article" date="2020" name="Mol. Plant">
        <title>The Chromosome-Based Rubber Tree Genome Provides New Insights into Spurge Genome Evolution and Rubber Biosynthesis.</title>
        <authorList>
            <person name="Liu J."/>
            <person name="Shi C."/>
            <person name="Shi C.C."/>
            <person name="Li W."/>
            <person name="Zhang Q.J."/>
            <person name="Zhang Y."/>
            <person name="Li K."/>
            <person name="Lu H.F."/>
            <person name="Shi C."/>
            <person name="Zhu S.T."/>
            <person name="Xiao Z.Y."/>
            <person name="Nan H."/>
            <person name="Yue Y."/>
            <person name="Zhu X.G."/>
            <person name="Wu Y."/>
            <person name="Hong X.N."/>
            <person name="Fan G.Y."/>
            <person name="Tong Y."/>
            <person name="Zhang D."/>
            <person name="Mao C.L."/>
            <person name="Liu Y.L."/>
            <person name="Hao S.J."/>
            <person name="Liu W.Q."/>
            <person name="Lv M.Q."/>
            <person name="Zhang H.B."/>
            <person name="Liu Y."/>
            <person name="Hu-Tang G.R."/>
            <person name="Wang J.P."/>
            <person name="Wang J.H."/>
            <person name="Sun Y.H."/>
            <person name="Ni S.B."/>
            <person name="Chen W.B."/>
            <person name="Zhang X.C."/>
            <person name="Jiao Y.N."/>
            <person name="Eichler E.E."/>
            <person name="Li G.H."/>
            <person name="Liu X."/>
            <person name="Gao L.Z."/>
        </authorList>
    </citation>
    <scope>NUCLEOTIDE SEQUENCE [LARGE SCALE GENOMIC DNA]</scope>
    <source>
        <strain evidence="4">cv. GT1</strain>
        <tissue evidence="3">Leaf</tissue>
    </source>
</reference>
<comment type="caution">
    <text evidence="3">The sequence shown here is derived from an EMBL/GenBank/DDBJ whole genome shotgun (WGS) entry which is preliminary data.</text>
</comment>
<proteinExistence type="predicted"/>
<dbReference type="InterPro" id="IPR013709">
    <property type="entry name" value="2-isopropylmalate_synth_dimer"/>
</dbReference>
<evidence type="ECO:0000313" key="3">
    <source>
        <dbReference type="EMBL" id="KAF2322212.1"/>
    </source>
</evidence>
<evidence type="ECO:0000256" key="1">
    <source>
        <dbReference type="ARBA" id="ARBA00022679"/>
    </source>
</evidence>
<name>A0A6A6N7R1_HEVBR</name>
<keyword evidence="4" id="KW-1185">Reference proteome</keyword>
<evidence type="ECO:0000259" key="2">
    <source>
        <dbReference type="SMART" id="SM00917"/>
    </source>
</evidence>
<feature type="domain" description="2-isopropylmalate synthase LeuA allosteric (dimerisation)" evidence="2">
    <location>
        <begin position="1"/>
        <end position="105"/>
    </location>
</feature>
<keyword evidence="1" id="KW-0808">Transferase</keyword>
<dbReference type="Proteomes" id="UP000467840">
    <property type="component" value="Chromosome 11"/>
</dbReference>
<dbReference type="GO" id="GO:0003852">
    <property type="term" value="F:2-isopropylmalate synthase activity"/>
    <property type="evidence" value="ECO:0007669"/>
    <property type="project" value="InterPro"/>
</dbReference>
<dbReference type="GO" id="GO:0009098">
    <property type="term" value="P:L-leucine biosynthetic process"/>
    <property type="evidence" value="ECO:0007669"/>
    <property type="project" value="InterPro"/>
</dbReference>